<dbReference type="Proteomes" id="UP001165064">
    <property type="component" value="Unassembled WGS sequence"/>
</dbReference>
<name>A0ACB5UE59_AMBMO</name>
<protein>
    <submittedName>
        <fullName evidence="1">Unnamed protein product</fullName>
    </submittedName>
</protein>
<dbReference type="EMBL" id="BSXS01016217">
    <property type="protein sequence ID" value="GMF07444.1"/>
    <property type="molecule type" value="Genomic_DNA"/>
</dbReference>
<comment type="caution">
    <text evidence="1">The sequence shown here is derived from an EMBL/GenBank/DDBJ whole genome shotgun (WGS) entry which is preliminary data.</text>
</comment>
<evidence type="ECO:0000313" key="1">
    <source>
        <dbReference type="EMBL" id="GMF07444.1"/>
    </source>
</evidence>
<organism evidence="1 2">
    <name type="scientific">Ambrosiozyma monospora</name>
    <name type="common">Yeast</name>
    <name type="synonym">Endomycopsis monosporus</name>
    <dbReference type="NCBI Taxonomy" id="43982"/>
    <lineage>
        <taxon>Eukaryota</taxon>
        <taxon>Fungi</taxon>
        <taxon>Dikarya</taxon>
        <taxon>Ascomycota</taxon>
        <taxon>Saccharomycotina</taxon>
        <taxon>Pichiomycetes</taxon>
        <taxon>Pichiales</taxon>
        <taxon>Pichiaceae</taxon>
        <taxon>Ambrosiozyma</taxon>
    </lineage>
</organism>
<keyword evidence="2" id="KW-1185">Reference proteome</keyword>
<proteinExistence type="predicted"/>
<gene>
    <name evidence="1" type="ORF">Amon02_001290600</name>
</gene>
<evidence type="ECO:0000313" key="2">
    <source>
        <dbReference type="Proteomes" id="UP001165064"/>
    </source>
</evidence>
<reference evidence="1" key="1">
    <citation type="submission" date="2023-04" db="EMBL/GenBank/DDBJ databases">
        <title>Ambrosiozyma monospora NBRC 10751.</title>
        <authorList>
            <person name="Ichikawa N."/>
            <person name="Sato H."/>
            <person name="Tonouchi N."/>
        </authorList>
    </citation>
    <scope>NUCLEOTIDE SEQUENCE</scope>
    <source>
        <strain evidence="1">NBRC 10751</strain>
    </source>
</reference>
<sequence length="83" mass="9734">MITYRELRTPSNVITTVRGVPGRVFEQGGNAQFDTIRDFNSLEPRKIPENPFKFKLQEYGGRPIKNRIIRVDQLHLQLELHKD</sequence>
<accession>A0ACB5UE59</accession>